<dbReference type="OrthoDB" id="45670at2759"/>
<keyword evidence="5" id="KW-1185">Reference proteome</keyword>
<dbReference type="Proteomes" id="UP000274131">
    <property type="component" value="Unassembled WGS sequence"/>
</dbReference>
<gene>
    <name evidence="4" type="ORF">EVEC_LOCUS11307</name>
</gene>
<dbReference type="PANTHER" id="PTHR23252">
    <property type="entry name" value="INTIMAL THICKNESS RECEPTOR-RELATED"/>
    <property type="match status" value="1"/>
</dbReference>
<keyword evidence="2" id="KW-0732">Signal</keyword>
<reference evidence="6" key="1">
    <citation type="submission" date="2017-02" db="UniProtKB">
        <authorList>
            <consortium name="WormBaseParasite"/>
        </authorList>
    </citation>
    <scope>IDENTIFICATION</scope>
</reference>
<evidence type="ECO:0000256" key="1">
    <source>
        <dbReference type="SAM" id="Phobius"/>
    </source>
</evidence>
<feature type="chain" id="PRO_5043123110" evidence="2">
    <location>
        <begin position="19"/>
        <end position="452"/>
    </location>
</feature>
<keyword evidence="1" id="KW-0472">Membrane</keyword>
<feature type="transmembrane region" description="Helical" evidence="1">
    <location>
        <begin position="188"/>
        <end position="211"/>
    </location>
</feature>
<dbReference type="AlphaFoldDB" id="A0A0N4VMB1"/>
<feature type="signal peptide" evidence="2">
    <location>
        <begin position="1"/>
        <end position="18"/>
    </location>
</feature>
<feature type="transmembrane region" description="Helical" evidence="1">
    <location>
        <begin position="253"/>
        <end position="278"/>
    </location>
</feature>
<feature type="transmembrane region" description="Helical" evidence="1">
    <location>
        <begin position="380"/>
        <end position="401"/>
    </location>
</feature>
<proteinExistence type="predicted"/>
<feature type="domain" description="GPR180/TMEM145 transmembrane" evidence="3">
    <location>
        <begin position="206"/>
        <end position="395"/>
    </location>
</feature>
<dbReference type="PANTHER" id="PTHR23252:SF43">
    <property type="entry name" value="INTIMAL THICKNESS RELATED RECEPTOR IRP DOMAIN-CONTAINING PROTEIN"/>
    <property type="match status" value="1"/>
</dbReference>
<dbReference type="InterPro" id="IPR019336">
    <property type="entry name" value="GPR180/TMEM145_TM"/>
</dbReference>
<evidence type="ECO:0000259" key="3">
    <source>
        <dbReference type="Pfam" id="PF10192"/>
    </source>
</evidence>
<evidence type="ECO:0000313" key="5">
    <source>
        <dbReference type="Proteomes" id="UP000274131"/>
    </source>
</evidence>
<accession>A0A0N4VMB1</accession>
<feature type="transmembrane region" description="Helical" evidence="1">
    <location>
        <begin position="223"/>
        <end position="247"/>
    </location>
</feature>
<dbReference type="GO" id="GO:0019236">
    <property type="term" value="P:response to pheromone"/>
    <property type="evidence" value="ECO:0007669"/>
    <property type="project" value="InterPro"/>
</dbReference>
<dbReference type="GO" id="GO:0007186">
    <property type="term" value="P:G protein-coupled receptor signaling pathway"/>
    <property type="evidence" value="ECO:0007669"/>
    <property type="project" value="InterPro"/>
</dbReference>
<evidence type="ECO:0000256" key="2">
    <source>
        <dbReference type="SAM" id="SignalP"/>
    </source>
</evidence>
<reference evidence="4 5" key="2">
    <citation type="submission" date="2018-10" db="EMBL/GenBank/DDBJ databases">
        <authorList>
            <consortium name="Pathogen Informatics"/>
        </authorList>
    </citation>
    <scope>NUCLEOTIDE SEQUENCE [LARGE SCALE GENOMIC DNA]</scope>
</reference>
<keyword evidence="1" id="KW-0812">Transmembrane</keyword>
<sequence length="452" mass="52924">MLPLWLSASFLCQFKVIAKFGFQQLHHLDKESTSLVYSNRSISDRQAVLIAVPQARISDFYSNSVYGQTCDSVLSKINTIVFDRHCFPNGTSDLIRWVPCQKGSICNETSKEKVNHGYQLTLRIEQLDTPQYWYVILMKCTLNENCSWVPPRKNIDLNYDLWLTNGNPMSKNTDLFSYQFSFDEQDTILIYFAALVMYLTLSLFEWRAVVTRKQTYISSKQKLLCLILFTKILGLFLQTLNIIVFAYDGRGLFVARFLGEFFRLFAVCILYLLLILLSRGWSINDYGKSALNRTVIVFFVVDILHDIDVFKSWPGYGMLLIRMCQALWFLTEIRYTIRRYLLFFIHLTFRRILFYYVVVFFFFSERVIVSFISVLWRFKVILAITTFANFIAICSLVHLFWPTGSYSRFFTAANNPHRRLDSVNSAELRDMEYLLQDSDSDSESLVLDLRSI</sequence>
<name>A0A0N4VMB1_ENTVE</name>
<dbReference type="InterPro" id="IPR047831">
    <property type="entry name" value="GPR180/TMEM145"/>
</dbReference>
<dbReference type="Pfam" id="PF10192">
    <property type="entry name" value="GPR180-TMEM145_TM"/>
    <property type="match status" value="1"/>
</dbReference>
<protein>
    <submittedName>
        <fullName evidence="6">GpcrRhopsn4 domain-containing protein</fullName>
    </submittedName>
</protein>
<organism evidence="6">
    <name type="scientific">Enterobius vermicularis</name>
    <name type="common">Human pinworm</name>
    <dbReference type="NCBI Taxonomy" id="51028"/>
    <lineage>
        <taxon>Eukaryota</taxon>
        <taxon>Metazoa</taxon>
        <taxon>Ecdysozoa</taxon>
        <taxon>Nematoda</taxon>
        <taxon>Chromadorea</taxon>
        <taxon>Rhabditida</taxon>
        <taxon>Spirurina</taxon>
        <taxon>Oxyuridomorpha</taxon>
        <taxon>Oxyuroidea</taxon>
        <taxon>Oxyuridae</taxon>
        <taxon>Enterobius</taxon>
    </lineage>
</organism>
<dbReference type="EMBL" id="UXUI01011860">
    <property type="protein sequence ID" value="VDD96556.1"/>
    <property type="molecule type" value="Genomic_DNA"/>
</dbReference>
<evidence type="ECO:0000313" key="6">
    <source>
        <dbReference type="WBParaSite" id="EVEC_0001206201-mRNA-1"/>
    </source>
</evidence>
<dbReference type="WBParaSite" id="EVEC_0001206201-mRNA-1">
    <property type="protein sequence ID" value="EVEC_0001206201-mRNA-1"/>
    <property type="gene ID" value="EVEC_0001206201"/>
</dbReference>
<evidence type="ECO:0000313" key="4">
    <source>
        <dbReference type="EMBL" id="VDD96556.1"/>
    </source>
</evidence>
<keyword evidence="1" id="KW-1133">Transmembrane helix</keyword>
<feature type="transmembrane region" description="Helical" evidence="1">
    <location>
        <begin position="352"/>
        <end position="374"/>
    </location>
</feature>